<feature type="compositionally biased region" description="Polar residues" evidence="1">
    <location>
        <begin position="39"/>
        <end position="53"/>
    </location>
</feature>
<sequence>MGRGRAKAKQQKVARRLKYSSGGTDLERLRSELGVAEGNTGSSDRYSEPSDSTYGDPYDDLVDRYADYADNYPGGDTSSEDESERSDSYR</sequence>
<reference evidence="2 3" key="1">
    <citation type="submission" date="2017-08" db="EMBL/GenBank/DDBJ databases">
        <title>The complete genome sequence of Nocardiopsis gilva YIM 90087.</title>
        <authorList>
            <person name="Yin M."/>
            <person name="Tang S."/>
        </authorList>
    </citation>
    <scope>NUCLEOTIDE SEQUENCE [LARGE SCALE GENOMIC DNA]</scope>
    <source>
        <strain evidence="2 3">YIM 90087</strain>
    </source>
</reference>
<feature type="region of interest" description="Disordered" evidence="1">
    <location>
        <begin position="1"/>
        <end position="90"/>
    </location>
</feature>
<name>A0A223S1Y4_9ACTN</name>
<protein>
    <submittedName>
        <fullName evidence="2">DUF3073 domain-containing protein</fullName>
    </submittedName>
</protein>
<dbReference type="Pfam" id="PF11273">
    <property type="entry name" value="DUF3073"/>
    <property type="match status" value="1"/>
</dbReference>
<evidence type="ECO:0000256" key="1">
    <source>
        <dbReference type="SAM" id="MobiDB-lite"/>
    </source>
</evidence>
<dbReference type="OrthoDB" id="3217921at2"/>
<evidence type="ECO:0000313" key="2">
    <source>
        <dbReference type="EMBL" id="ASU82131.1"/>
    </source>
</evidence>
<accession>A0A223S1Y4</accession>
<dbReference type="EMBL" id="CP022753">
    <property type="protein sequence ID" value="ASU82131.1"/>
    <property type="molecule type" value="Genomic_DNA"/>
</dbReference>
<proteinExistence type="predicted"/>
<organism evidence="2 3">
    <name type="scientific">Nocardiopsis gilva YIM 90087</name>
    <dbReference type="NCBI Taxonomy" id="1235441"/>
    <lineage>
        <taxon>Bacteria</taxon>
        <taxon>Bacillati</taxon>
        <taxon>Actinomycetota</taxon>
        <taxon>Actinomycetes</taxon>
        <taxon>Streptosporangiales</taxon>
        <taxon>Nocardiopsidaceae</taxon>
        <taxon>Nocardiopsis</taxon>
    </lineage>
</organism>
<dbReference type="KEGG" id="ngv:CDO52_04460"/>
<dbReference type="RefSeq" id="WP_017621300.1">
    <property type="nucleotide sequence ID" value="NZ_ANBG01000404.1"/>
</dbReference>
<feature type="compositionally biased region" description="Basic residues" evidence="1">
    <location>
        <begin position="1"/>
        <end position="18"/>
    </location>
</feature>
<evidence type="ECO:0000313" key="3">
    <source>
        <dbReference type="Proteomes" id="UP000215005"/>
    </source>
</evidence>
<gene>
    <name evidence="2" type="ORF">CDO52_04460</name>
</gene>
<dbReference type="InterPro" id="IPR021426">
    <property type="entry name" value="DUF3073"/>
</dbReference>
<dbReference type="Proteomes" id="UP000215005">
    <property type="component" value="Chromosome"/>
</dbReference>
<dbReference type="AlphaFoldDB" id="A0A223S1Y4"/>
<keyword evidence="3" id="KW-1185">Reference proteome</keyword>